<evidence type="ECO:0000313" key="2">
    <source>
        <dbReference type="Proteomes" id="UP001348817"/>
    </source>
</evidence>
<dbReference type="EMBL" id="AP025322">
    <property type="protein sequence ID" value="BDD12915.1"/>
    <property type="molecule type" value="Genomic_DNA"/>
</dbReference>
<sequence length="95" mass="10661">MPVYSGGNKAFLKFVAKNFRHPKQEVLHDVFVVVFVIDERGNLVAPRIKGKIESDLTKAERGMLSVFGLSDKWSPGICEGKNVPVRVIMPVRVCY</sequence>
<protein>
    <recommendedName>
        <fullName evidence="3">TonB C-terminal domain-containing protein</fullName>
    </recommendedName>
</protein>
<evidence type="ECO:0000313" key="1">
    <source>
        <dbReference type="EMBL" id="BDD12915.1"/>
    </source>
</evidence>
<dbReference type="RefSeq" id="WP_338396149.1">
    <property type="nucleotide sequence ID" value="NZ_AP025322.1"/>
</dbReference>
<dbReference type="KEGG" id="fax:FUAX_53470"/>
<dbReference type="Proteomes" id="UP001348817">
    <property type="component" value="Plasmid pFA8"/>
</dbReference>
<geneLocation type="plasmid" evidence="1 2">
    <name>pFA8</name>
</geneLocation>
<proteinExistence type="predicted"/>
<reference evidence="1 2" key="1">
    <citation type="submission" date="2021-12" db="EMBL/GenBank/DDBJ databases">
        <title>Genome sequencing of bacteria with rrn-lacking chromosome and rrn-plasmid.</title>
        <authorList>
            <person name="Anda M."/>
            <person name="Iwasaki W."/>
        </authorList>
    </citation>
    <scope>NUCLEOTIDE SEQUENCE [LARGE SCALE GENOMIC DNA]</scope>
    <source>
        <strain evidence="1 2">DSM 100852</strain>
        <plasmid evidence="1 2">pFA8</plasmid>
    </source>
</reference>
<dbReference type="AlphaFoldDB" id="A0AAU9DK58"/>
<keyword evidence="2" id="KW-1185">Reference proteome</keyword>
<name>A0AAU9DK58_9BACT</name>
<evidence type="ECO:0008006" key="3">
    <source>
        <dbReference type="Google" id="ProtNLM"/>
    </source>
</evidence>
<accession>A0AAU9DK58</accession>
<gene>
    <name evidence="1" type="ORF">FUAX_53470</name>
</gene>
<organism evidence="1 2">
    <name type="scientific">Fulvitalea axinellae</name>
    <dbReference type="NCBI Taxonomy" id="1182444"/>
    <lineage>
        <taxon>Bacteria</taxon>
        <taxon>Pseudomonadati</taxon>
        <taxon>Bacteroidota</taxon>
        <taxon>Cytophagia</taxon>
        <taxon>Cytophagales</taxon>
        <taxon>Persicobacteraceae</taxon>
        <taxon>Fulvitalea</taxon>
    </lineage>
</organism>
<keyword evidence="1" id="KW-0614">Plasmid</keyword>